<accession>A0AAV4PKQ8</accession>
<comment type="caution">
    <text evidence="1">The sequence shown here is derived from an EMBL/GenBank/DDBJ whole genome shotgun (WGS) entry which is preliminary data.</text>
</comment>
<protein>
    <submittedName>
        <fullName evidence="1">Uncharacterized protein</fullName>
    </submittedName>
</protein>
<dbReference type="AlphaFoldDB" id="A0AAV4PKQ8"/>
<sequence length="91" mass="9526">MAGRGAAESTLWNTPCNQAIPLQAIAGSKVKRLSKTPGGQRAPSATVGAVLFGEDKYACGTSCRVCSRTFRRPLVFGDTVCFVGAYQLASV</sequence>
<dbReference type="EMBL" id="BPLR01004652">
    <property type="protein sequence ID" value="GIX96464.1"/>
    <property type="molecule type" value="Genomic_DNA"/>
</dbReference>
<evidence type="ECO:0000313" key="2">
    <source>
        <dbReference type="Proteomes" id="UP001054945"/>
    </source>
</evidence>
<name>A0AAV4PKQ8_CAEEX</name>
<reference evidence="1 2" key="1">
    <citation type="submission" date="2021-06" db="EMBL/GenBank/DDBJ databases">
        <title>Caerostris extrusa draft genome.</title>
        <authorList>
            <person name="Kono N."/>
            <person name="Arakawa K."/>
        </authorList>
    </citation>
    <scope>NUCLEOTIDE SEQUENCE [LARGE SCALE GENOMIC DNA]</scope>
</reference>
<keyword evidence="2" id="KW-1185">Reference proteome</keyword>
<gene>
    <name evidence="1" type="ORF">CEXT_595151</name>
</gene>
<organism evidence="1 2">
    <name type="scientific">Caerostris extrusa</name>
    <name type="common">Bark spider</name>
    <name type="synonym">Caerostris bankana</name>
    <dbReference type="NCBI Taxonomy" id="172846"/>
    <lineage>
        <taxon>Eukaryota</taxon>
        <taxon>Metazoa</taxon>
        <taxon>Ecdysozoa</taxon>
        <taxon>Arthropoda</taxon>
        <taxon>Chelicerata</taxon>
        <taxon>Arachnida</taxon>
        <taxon>Araneae</taxon>
        <taxon>Araneomorphae</taxon>
        <taxon>Entelegynae</taxon>
        <taxon>Araneoidea</taxon>
        <taxon>Araneidae</taxon>
        <taxon>Caerostris</taxon>
    </lineage>
</organism>
<proteinExistence type="predicted"/>
<evidence type="ECO:0000313" key="1">
    <source>
        <dbReference type="EMBL" id="GIX96464.1"/>
    </source>
</evidence>
<dbReference type="Proteomes" id="UP001054945">
    <property type="component" value="Unassembled WGS sequence"/>
</dbReference>